<protein>
    <submittedName>
        <fullName evidence="9">Cytochrome c biogenesis protein CcdA</fullName>
    </submittedName>
</protein>
<feature type="transmembrane region" description="Helical" evidence="7">
    <location>
        <begin position="7"/>
        <end position="31"/>
    </location>
</feature>
<evidence type="ECO:0000256" key="1">
    <source>
        <dbReference type="ARBA" id="ARBA00004141"/>
    </source>
</evidence>
<keyword evidence="6 7" id="KW-0472">Membrane</keyword>
<keyword evidence="5 7" id="KW-1133">Transmembrane helix</keyword>
<proteinExistence type="inferred from homology"/>
<dbReference type="GO" id="GO:0017004">
    <property type="term" value="P:cytochrome complex assembly"/>
    <property type="evidence" value="ECO:0007669"/>
    <property type="project" value="UniProtKB-KW"/>
</dbReference>
<comment type="similarity">
    <text evidence="2">Belongs to the DsbD family.</text>
</comment>
<evidence type="ECO:0000256" key="5">
    <source>
        <dbReference type="ARBA" id="ARBA00022989"/>
    </source>
</evidence>
<dbReference type="PANTHER" id="PTHR31272:SF4">
    <property type="entry name" value="CYTOCHROME C-TYPE BIOGENESIS PROTEIN HI_1454-RELATED"/>
    <property type="match status" value="1"/>
</dbReference>
<dbReference type="InterPro" id="IPR051790">
    <property type="entry name" value="Cytochrome_c-biogenesis_DsbD"/>
</dbReference>
<feature type="domain" description="Cytochrome C biogenesis protein transmembrane" evidence="8">
    <location>
        <begin position="8"/>
        <end position="84"/>
    </location>
</feature>
<evidence type="ECO:0000256" key="6">
    <source>
        <dbReference type="ARBA" id="ARBA00023136"/>
    </source>
</evidence>
<name>A0A7C3C9J8_9PROT</name>
<dbReference type="GO" id="GO:0016020">
    <property type="term" value="C:membrane"/>
    <property type="evidence" value="ECO:0007669"/>
    <property type="project" value="UniProtKB-SubCell"/>
</dbReference>
<evidence type="ECO:0000256" key="4">
    <source>
        <dbReference type="ARBA" id="ARBA00022748"/>
    </source>
</evidence>
<evidence type="ECO:0000259" key="8">
    <source>
        <dbReference type="Pfam" id="PF02683"/>
    </source>
</evidence>
<evidence type="ECO:0000256" key="3">
    <source>
        <dbReference type="ARBA" id="ARBA00022692"/>
    </source>
</evidence>
<comment type="subcellular location">
    <subcellularLocation>
        <location evidence="1">Membrane</location>
        <topology evidence="1">Multi-pass membrane protein</topology>
    </subcellularLocation>
</comment>
<accession>A0A7C3C9J8</accession>
<evidence type="ECO:0000256" key="2">
    <source>
        <dbReference type="ARBA" id="ARBA00006143"/>
    </source>
</evidence>
<reference evidence="9" key="1">
    <citation type="journal article" date="2020" name="mSystems">
        <title>Genome- and Community-Level Interaction Insights into Carbon Utilization and Element Cycling Functions of Hydrothermarchaeota in Hydrothermal Sediment.</title>
        <authorList>
            <person name="Zhou Z."/>
            <person name="Liu Y."/>
            <person name="Xu W."/>
            <person name="Pan J."/>
            <person name="Luo Z.H."/>
            <person name="Li M."/>
        </authorList>
    </citation>
    <scope>NUCLEOTIDE SEQUENCE [LARGE SCALE GENOMIC DNA]</scope>
    <source>
        <strain evidence="9">HyVt-489</strain>
    </source>
</reference>
<evidence type="ECO:0000256" key="7">
    <source>
        <dbReference type="SAM" id="Phobius"/>
    </source>
</evidence>
<organism evidence="9">
    <name type="scientific">Hellea balneolensis</name>
    <dbReference type="NCBI Taxonomy" id="287478"/>
    <lineage>
        <taxon>Bacteria</taxon>
        <taxon>Pseudomonadati</taxon>
        <taxon>Pseudomonadota</taxon>
        <taxon>Alphaproteobacteria</taxon>
        <taxon>Maricaulales</taxon>
        <taxon>Robiginitomaculaceae</taxon>
        <taxon>Hellea</taxon>
    </lineage>
</organism>
<keyword evidence="4" id="KW-0201">Cytochrome c-type biogenesis</keyword>
<dbReference type="AlphaFoldDB" id="A0A7C3C9J8"/>
<keyword evidence="3 7" id="KW-0812">Transmembrane</keyword>
<dbReference type="InterPro" id="IPR003834">
    <property type="entry name" value="Cyt_c_assmbl_TM_dom"/>
</dbReference>
<feature type="transmembrane region" description="Helical" evidence="7">
    <location>
        <begin position="51"/>
        <end position="80"/>
    </location>
</feature>
<dbReference type="Pfam" id="PF02683">
    <property type="entry name" value="DsbD_TM"/>
    <property type="match status" value="1"/>
</dbReference>
<dbReference type="Proteomes" id="UP000886042">
    <property type="component" value="Unassembled WGS sequence"/>
</dbReference>
<feature type="non-terminal residue" evidence="9">
    <location>
        <position position="84"/>
    </location>
</feature>
<sequence>MGMDTSLWGAFIAGIVSFLSPCILPIIPPYLCFITGLSLDQITEKSKTWTAVLKIFISALAFVAGFSVVFILLGASASLLGKKL</sequence>
<gene>
    <name evidence="9" type="ORF">ENJ46_04100</name>
</gene>
<evidence type="ECO:0000313" key="9">
    <source>
        <dbReference type="EMBL" id="HFB55086.1"/>
    </source>
</evidence>
<comment type="caution">
    <text evidence="9">The sequence shown here is derived from an EMBL/GenBank/DDBJ whole genome shotgun (WGS) entry which is preliminary data.</text>
</comment>
<dbReference type="EMBL" id="DRMN01000269">
    <property type="protein sequence ID" value="HFB55086.1"/>
    <property type="molecule type" value="Genomic_DNA"/>
</dbReference>
<dbReference type="PANTHER" id="PTHR31272">
    <property type="entry name" value="CYTOCHROME C-TYPE BIOGENESIS PROTEIN HI_1454-RELATED"/>
    <property type="match status" value="1"/>
</dbReference>